<evidence type="ECO:0000313" key="2">
    <source>
        <dbReference type="Proteomes" id="UP001243375"/>
    </source>
</evidence>
<keyword evidence="2" id="KW-1185">Reference proteome</keyword>
<accession>A0ACC2XNP5</accession>
<comment type="caution">
    <text evidence="1">The sequence shown here is derived from an EMBL/GenBank/DDBJ whole genome shotgun (WGS) entry which is preliminary data.</text>
</comment>
<sequence>MTTLTPFRLFQIVKYAWARYAPEVIPFHKKTPKYNRLAQTSNPETTSNRTRNVGSQALEQQGWDVRPTLPANPSEIQSNTRSATILTSQSTSDGLGSGNSSASPHELESMHNARQPLSSTPAPGSPLGGPDRKGGISASDMSEIKRLMTDATLFTPDFRAPKNVVVLCHGLYGFSTATPIPLFPSLKLHYWHAVLDVLRETLGCKVMVVGVKGTGSIEERAQQMHQYLEKNLPKGTGVNFVAHSMGGLDCRYVITHLKPTTYKPLSLTMIGTPNRGSPFMDWCAANIGVGSSSIAIAKAAAKAAASNQLPPYSLKSPLLTRPVGMAEKLKDDMRNQAENSNSSIFGIPSLFGSSITNYLLGLLDSPAYGNLTTHYLNQHFNPLTPDDPSVKYMSVAGRINKLSVLHPLWFPKLILDAAAERGYAEEEGRSGKDYEGNDGLVSVSSAKWGEWLGVVDNCHHWDLRGEGGLLPQGGTFDNKPEGRPDPSAPDGWDWNAVARAANEEGARGGIAKIENLKKTAELVSDTIKEYGGKSTQVVKSSISSRLPDTPANWDLAQVGQVVDWVADLLPGSSQAASEKSVGSKQLADAANEKAREEEREEIRNARQSGSVREQLASASKTPGPASMRQTQSLGPREKSAQEKRKSQRFDLGSFYGGIMVKLSKEGLLGLRGRQVDLDDEDYGRRNAANASNYQPTRPVDKERAESDLALSIKKATSPEESAPSKLSKSMSEVSDACPIDNLGSQTYTFSISECIVFTWDYHTSLSVWNGLRTQPILADEVQTFKALIVVHKLLQEGHPVTIKEAHAQTGWLETCSRTVAADATKGYAPLIRAYVAFILSKLRFHRHHPEFNGLFEYEEYVSLKNIDDPNEGYETIGDLMTLQDQIESFQKLIFAHFRGSNNNECRISALVPLVKESYGIYRFITSMMRAMYRKLESPEILDSLCARYNAQHFNLRRFYYECSNLKYLTGLINVPKLGQEPPNLRISDEPAPSLPQRPKTQASRAVSPPAKSQSPGLLSASEAEIEEQRRMLEQYEKKQSALVAQRDAEKRRQEEEKAQQEREFAEQQRLQQERERQAQEQLMRDQMAQQYNQQQQGQSAQMNAQMEMEMLAMRGQYERDQMMLEQYDRRVKALEGELNMIGANVNLQMAAKDELIMQLQKQIEVWKNKYDALAKLYSQLRGEHLDLLNKSKGFQLKANSAQEAIDKMERMERDVKSKNLELADMIRERDRARYDLDRLKSSHREEVERIKRDLAFANERAEDASRNKSSEVTHMLSKYNRQLTELEDSLRSKQLQIDDLLHKLDEKEHELSRVVEEKEQELAIMQEGMDTTLQQMSELQQREGETDTAFTAQVDTLILDHRKQLNEIIDSILQACVQKVDDAIYELEAPMQTGNTTATPEYTLSIIEKAMTNATEFASVFNLYTSRKKGGGHVDVIKAANELAQSLSETILSSKGITRFAATDEAGEKLIRVAKTAGDVGMRFFLNLQSYRLELVGPAQKEEIALRTNAETRGALTKLSEVVETLVPKGTAPSLAKVNGDIGDLVSSEMQSAARAIEAATQRLQAMIARPKDNSKYSVLDVQVHDAILEATLAITNAIGRLIQAATISQQEIVAEGKGSSTTQQFYKRNNRWTEGLISAAKAVAFATRLLIDSADGVISGTHSLEQLIVASNEVSAATAQLVAASRVKASLMSKTQQNLELAAKAVTDACKGLVKQVKTISAQPTDEDQVDYKSMATHEFKVREMEQQVEILKLEKDLGAARRRLGEMRRAGLVKNCLTARLQ</sequence>
<dbReference type="EMBL" id="JASBWU010000001">
    <property type="protein sequence ID" value="KAJ9125256.1"/>
    <property type="molecule type" value="Genomic_DNA"/>
</dbReference>
<name>A0ACC2XNP5_9TREE</name>
<proteinExistence type="predicted"/>
<reference evidence="1" key="1">
    <citation type="submission" date="2023-04" db="EMBL/GenBank/DDBJ databases">
        <title>Draft Genome sequencing of Naganishia species isolated from polar environments using Oxford Nanopore Technology.</title>
        <authorList>
            <person name="Leo P."/>
            <person name="Venkateswaran K."/>
        </authorList>
    </citation>
    <scope>NUCLEOTIDE SEQUENCE</scope>
    <source>
        <strain evidence="1">MNA-CCFEE 5425</strain>
    </source>
</reference>
<dbReference type="Proteomes" id="UP001243375">
    <property type="component" value="Unassembled WGS sequence"/>
</dbReference>
<evidence type="ECO:0000313" key="1">
    <source>
        <dbReference type="EMBL" id="KAJ9125256.1"/>
    </source>
</evidence>
<protein>
    <submittedName>
        <fullName evidence="1">Uncharacterized protein</fullName>
    </submittedName>
</protein>
<gene>
    <name evidence="1" type="ORF">QFC22_000211</name>
</gene>
<organism evidence="1 2">
    <name type="scientific">Naganishia vaughanmartiniae</name>
    <dbReference type="NCBI Taxonomy" id="1424756"/>
    <lineage>
        <taxon>Eukaryota</taxon>
        <taxon>Fungi</taxon>
        <taxon>Dikarya</taxon>
        <taxon>Basidiomycota</taxon>
        <taxon>Agaricomycotina</taxon>
        <taxon>Tremellomycetes</taxon>
        <taxon>Filobasidiales</taxon>
        <taxon>Filobasidiaceae</taxon>
        <taxon>Naganishia</taxon>
    </lineage>
</organism>